<gene>
    <name evidence="2" type="ORF">BJ508DRAFT_307443</name>
</gene>
<proteinExistence type="predicted"/>
<dbReference type="EMBL" id="ML119688">
    <property type="protein sequence ID" value="RPA80443.1"/>
    <property type="molecule type" value="Genomic_DNA"/>
</dbReference>
<keyword evidence="3" id="KW-1185">Reference proteome</keyword>
<accession>A0A3N4I2W6</accession>
<dbReference type="InterPro" id="IPR036047">
    <property type="entry name" value="F-box-like_dom_sf"/>
</dbReference>
<dbReference type="InterPro" id="IPR001810">
    <property type="entry name" value="F-box_dom"/>
</dbReference>
<evidence type="ECO:0000259" key="1">
    <source>
        <dbReference type="PROSITE" id="PS50181"/>
    </source>
</evidence>
<name>A0A3N4I2W6_ASCIM</name>
<evidence type="ECO:0000313" key="2">
    <source>
        <dbReference type="EMBL" id="RPA80443.1"/>
    </source>
</evidence>
<feature type="domain" description="F-box" evidence="1">
    <location>
        <begin position="22"/>
        <end position="73"/>
    </location>
</feature>
<dbReference type="SUPFAM" id="SSF81383">
    <property type="entry name" value="F-box domain"/>
    <property type="match status" value="1"/>
</dbReference>
<dbReference type="PROSITE" id="PS50181">
    <property type="entry name" value="FBOX"/>
    <property type="match status" value="1"/>
</dbReference>
<dbReference type="CDD" id="cd22150">
    <property type="entry name" value="F-box_CeFBXA-like"/>
    <property type="match status" value="1"/>
</dbReference>
<protein>
    <recommendedName>
        <fullName evidence="1">F-box domain-containing protein</fullName>
    </recommendedName>
</protein>
<evidence type="ECO:0000313" key="3">
    <source>
        <dbReference type="Proteomes" id="UP000275078"/>
    </source>
</evidence>
<reference evidence="2 3" key="1">
    <citation type="journal article" date="2018" name="Nat. Ecol. Evol.">
        <title>Pezizomycetes genomes reveal the molecular basis of ectomycorrhizal truffle lifestyle.</title>
        <authorList>
            <person name="Murat C."/>
            <person name="Payen T."/>
            <person name="Noel B."/>
            <person name="Kuo A."/>
            <person name="Morin E."/>
            <person name="Chen J."/>
            <person name="Kohler A."/>
            <person name="Krizsan K."/>
            <person name="Balestrini R."/>
            <person name="Da Silva C."/>
            <person name="Montanini B."/>
            <person name="Hainaut M."/>
            <person name="Levati E."/>
            <person name="Barry K.W."/>
            <person name="Belfiori B."/>
            <person name="Cichocki N."/>
            <person name="Clum A."/>
            <person name="Dockter R.B."/>
            <person name="Fauchery L."/>
            <person name="Guy J."/>
            <person name="Iotti M."/>
            <person name="Le Tacon F."/>
            <person name="Lindquist E.A."/>
            <person name="Lipzen A."/>
            <person name="Malagnac F."/>
            <person name="Mello A."/>
            <person name="Molinier V."/>
            <person name="Miyauchi S."/>
            <person name="Poulain J."/>
            <person name="Riccioni C."/>
            <person name="Rubini A."/>
            <person name="Sitrit Y."/>
            <person name="Splivallo R."/>
            <person name="Traeger S."/>
            <person name="Wang M."/>
            <person name="Zifcakova L."/>
            <person name="Wipf D."/>
            <person name="Zambonelli A."/>
            <person name="Paolocci F."/>
            <person name="Nowrousian M."/>
            <person name="Ottonello S."/>
            <person name="Baldrian P."/>
            <person name="Spatafora J.W."/>
            <person name="Henrissat B."/>
            <person name="Nagy L.G."/>
            <person name="Aury J.M."/>
            <person name="Wincker P."/>
            <person name="Grigoriev I.V."/>
            <person name="Bonfante P."/>
            <person name="Martin F.M."/>
        </authorList>
    </citation>
    <scope>NUCLEOTIDE SEQUENCE [LARGE SCALE GENOMIC DNA]</scope>
    <source>
        <strain evidence="2 3">RN42</strain>
    </source>
</reference>
<dbReference type="AlphaFoldDB" id="A0A3N4I2W6"/>
<sequence>MSTSITQSSDSESHNIHHGSLQATLLSLPVDILLLILEHLTPSNQLHLASVNHALRALIIPRYLPCESKYRNRFVRRQEFRLLVQEEQRQRVELLNRIVYRDESGEDTAYIRGGPAPSIKLACSRCLQLLPFYHFAVEEADKPKNGSRRSRRLRQCIKCRIRLSSFTTVNKRQRSGWTPTSYGGRGIWGDSTAGISVRTFFSEELFTACVFCCGLFRQRMDKPCQSFYIWKGQTSLPGQHYCKEGQSMLDAEDWEETTWFRLDPVLGYNPSRQWCLDHYSKPQICNPRENGKGIFCGSCRTFAAAAHESLAGKPVLLKERHIKEPRKGKGALCTDQRCCLGRFQECSTVNRGGVESPANVSLEWLIEYVERRLTLGKTEVQPYMRRDGTFIPAMFYTRGLDGSCNTGTDNEAMVYLTNLELACYCQDGFLFEPEEYW</sequence>
<dbReference type="Proteomes" id="UP000275078">
    <property type="component" value="Unassembled WGS sequence"/>
</dbReference>
<organism evidence="2 3">
    <name type="scientific">Ascobolus immersus RN42</name>
    <dbReference type="NCBI Taxonomy" id="1160509"/>
    <lineage>
        <taxon>Eukaryota</taxon>
        <taxon>Fungi</taxon>
        <taxon>Dikarya</taxon>
        <taxon>Ascomycota</taxon>
        <taxon>Pezizomycotina</taxon>
        <taxon>Pezizomycetes</taxon>
        <taxon>Pezizales</taxon>
        <taxon>Ascobolaceae</taxon>
        <taxon>Ascobolus</taxon>
    </lineage>
</organism>
<dbReference type="Pfam" id="PF00646">
    <property type="entry name" value="F-box"/>
    <property type="match status" value="1"/>
</dbReference>